<dbReference type="InterPro" id="IPR018958">
    <property type="entry name" value="Knr4/Smi1-like_dom"/>
</dbReference>
<evidence type="ECO:0000313" key="2">
    <source>
        <dbReference type="EMBL" id="NOU67505.1"/>
    </source>
</evidence>
<protein>
    <recommendedName>
        <fullName evidence="1">Knr4/Smi1-like domain-containing protein</fullName>
    </recommendedName>
</protein>
<organism evidence="2 3">
    <name type="scientific">Paenibacillus plantarum</name>
    <dbReference type="NCBI Taxonomy" id="2654975"/>
    <lineage>
        <taxon>Bacteria</taxon>
        <taxon>Bacillati</taxon>
        <taxon>Bacillota</taxon>
        <taxon>Bacilli</taxon>
        <taxon>Bacillales</taxon>
        <taxon>Paenibacillaceae</taxon>
        <taxon>Paenibacillus</taxon>
    </lineage>
</organism>
<dbReference type="SMART" id="SM00860">
    <property type="entry name" value="SMI1_KNR4"/>
    <property type="match status" value="1"/>
</dbReference>
<gene>
    <name evidence="2" type="ORF">GC096_26025</name>
</gene>
<proteinExistence type="predicted"/>
<comment type="caution">
    <text evidence="2">The sequence shown here is derived from an EMBL/GenBank/DDBJ whole genome shotgun (WGS) entry which is preliminary data.</text>
</comment>
<feature type="domain" description="Knr4/Smi1-like" evidence="1">
    <location>
        <begin position="21"/>
        <end position="181"/>
    </location>
</feature>
<evidence type="ECO:0000313" key="3">
    <source>
        <dbReference type="Proteomes" id="UP000653578"/>
    </source>
</evidence>
<evidence type="ECO:0000259" key="1">
    <source>
        <dbReference type="SMART" id="SM00860"/>
    </source>
</evidence>
<dbReference type="Pfam" id="PF09346">
    <property type="entry name" value="SMI1_KNR4"/>
    <property type="match status" value="1"/>
</dbReference>
<keyword evidence="3" id="KW-1185">Reference proteome</keyword>
<reference evidence="2 3" key="1">
    <citation type="submission" date="2019-10" db="EMBL/GenBank/DDBJ databases">
        <title>Description of Paenibacillus humi sp. nov.</title>
        <authorList>
            <person name="Carlier A."/>
            <person name="Qi S."/>
        </authorList>
    </citation>
    <scope>NUCLEOTIDE SEQUENCE [LARGE SCALE GENOMIC DNA]</scope>
    <source>
        <strain evidence="2 3">LMG 31461</strain>
    </source>
</reference>
<name>A0ABX1XI21_9BACL</name>
<dbReference type="EMBL" id="WHNY01000067">
    <property type="protein sequence ID" value="NOU67505.1"/>
    <property type="molecule type" value="Genomic_DNA"/>
</dbReference>
<dbReference type="Proteomes" id="UP000653578">
    <property type="component" value="Unassembled WGS sequence"/>
</dbReference>
<dbReference type="SUPFAM" id="SSF160631">
    <property type="entry name" value="SMI1/KNR4-like"/>
    <property type="match status" value="1"/>
</dbReference>
<dbReference type="Gene3D" id="3.40.1580.10">
    <property type="entry name" value="SMI1/KNR4-like"/>
    <property type="match status" value="1"/>
</dbReference>
<dbReference type="InterPro" id="IPR037883">
    <property type="entry name" value="Knr4/Smi1-like_sf"/>
</dbReference>
<sequence>MERKRNTMAREIRWHIGRFVPIERIREFESRWNIKFPEAYVNIITQHDGALAKVKNDNNEWETGEIEIPRWHGKRSVLALLRYMNTDTVERTAIFAAYYSFKECLPAPDKIFPFADNGGGDMFFFDYRQNESEPAIVFLAHEEVVLEDEIAEEDLAKKTAIEWMDDSLYRVCNSFSELLDLIKLP</sequence>
<accession>A0ABX1XI21</accession>